<evidence type="ECO:0000256" key="2">
    <source>
        <dbReference type="ARBA" id="ARBA00022630"/>
    </source>
</evidence>
<keyword evidence="5" id="KW-0560">Oxidoreductase</keyword>
<keyword evidence="4" id="KW-0521">NADP</keyword>
<keyword evidence="8" id="KW-1185">Reference proteome</keyword>
<evidence type="ECO:0000256" key="5">
    <source>
        <dbReference type="ARBA" id="ARBA00023002"/>
    </source>
</evidence>
<dbReference type="InterPro" id="IPR013785">
    <property type="entry name" value="Aldolase_TIM"/>
</dbReference>
<dbReference type="PANTHER" id="PTHR43303:SF4">
    <property type="entry name" value="NADPH DEHYDROGENASE C23G7.10C-RELATED"/>
    <property type="match status" value="1"/>
</dbReference>
<sequence>MTSPALFTPFTLRSVTFRNRLWVAPMCQYSVEKRDGVPTDWHLVHLGGTARGGAGLVMAEATGVTPEGRISAWDTGIWNDEQRDAWSRIVAFIHGQGAAAGIQLAHAGRKGSTHRGLEGHGAIATHDGGWEPLGPSTLPFPGLATPAPMSHAQIAQAVAAFRSAARRALDAGFDVLEVHAAHGYLLHEFLSPLSNDRSDEYGGSLENRARFLLEVVREVRDVAGADVPVFVRLSATDWKEPEGWTLEDTVAVSAWARDAGADLVDVSSGGNVADAPIPVGPGYQVPFAAEVRERVGVPTSAVGLVTEPHLAEHIVASGQADAVMAGREFLRDPHFALRAAHELGAGVDYWPFQYERGTFAHRPA</sequence>
<keyword evidence="3" id="KW-0288">FMN</keyword>
<feature type="domain" description="NADH:flavin oxidoreductase/NADH oxidase N-terminal" evidence="6">
    <location>
        <begin position="6"/>
        <end position="343"/>
    </location>
</feature>
<comment type="cofactor">
    <cofactor evidence="1">
        <name>FMN</name>
        <dbReference type="ChEBI" id="CHEBI:58210"/>
    </cofactor>
</comment>
<dbReference type="InterPro" id="IPR044152">
    <property type="entry name" value="YqjM-like"/>
</dbReference>
<gene>
    <name evidence="7" type="ORF">Dac01nite_02020</name>
</gene>
<dbReference type="SUPFAM" id="SSF51395">
    <property type="entry name" value="FMN-linked oxidoreductases"/>
    <property type="match status" value="1"/>
</dbReference>
<comment type="caution">
    <text evidence="7">The sequence shown here is derived from an EMBL/GenBank/DDBJ whole genome shotgun (WGS) entry which is preliminary data.</text>
</comment>
<organism evidence="7 8">
    <name type="scientific">Demequina activiva</name>
    <dbReference type="NCBI Taxonomy" id="1582364"/>
    <lineage>
        <taxon>Bacteria</taxon>
        <taxon>Bacillati</taxon>
        <taxon>Actinomycetota</taxon>
        <taxon>Actinomycetes</taxon>
        <taxon>Micrococcales</taxon>
        <taxon>Demequinaceae</taxon>
        <taxon>Demequina</taxon>
    </lineage>
</organism>
<dbReference type="Proteomes" id="UP000652354">
    <property type="component" value="Unassembled WGS sequence"/>
</dbReference>
<dbReference type="AlphaFoldDB" id="A0A919Q3Z4"/>
<protein>
    <submittedName>
        <fullName evidence="7">Oxidoreductase</fullName>
    </submittedName>
</protein>
<evidence type="ECO:0000313" key="7">
    <source>
        <dbReference type="EMBL" id="GIG53450.1"/>
    </source>
</evidence>
<dbReference type="InterPro" id="IPR001155">
    <property type="entry name" value="OxRdtase_FMN_N"/>
</dbReference>
<dbReference type="CDD" id="cd02932">
    <property type="entry name" value="OYE_YqiM_FMN"/>
    <property type="match status" value="1"/>
</dbReference>
<dbReference type="GO" id="GO:0010181">
    <property type="term" value="F:FMN binding"/>
    <property type="evidence" value="ECO:0007669"/>
    <property type="project" value="InterPro"/>
</dbReference>
<dbReference type="EMBL" id="BONR01000001">
    <property type="protein sequence ID" value="GIG53450.1"/>
    <property type="molecule type" value="Genomic_DNA"/>
</dbReference>
<reference evidence="7" key="1">
    <citation type="submission" date="2021-01" db="EMBL/GenBank/DDBJ databases">
        <title>Whole genome shotgun sequence of Demequina activiva NBRC 110675.</title>
        <authorList>
            <person name="Komaki H."/>
            <person name="Tamura T."/>
        </authorList>
    </citation>
    <scope>NUCLEOTIDE SEQUENCE</scope>
    <source>
        <strain evidence="7">NBRC 110675</strain>
    </source>
</reference>
<dbReference type="RefSeq" id="WP_203652916.1">
    <property type="nucleotide sequence ID" value="NZ_BONR01000001.1"/>
</dbReference>
<evidence type="ECO:0000256" key="1">
    <source>
        <dbReference type="ARBA" id="ARBA00001917"/>
    </source>
</evidence>
<keyword evidence="2" id="KW-0285">Flavoprotein</keyword>
<evidence type="ECO:0000256" key="4">
    <source>
        <dbReference type="ARBA" id="ARBA00022857"/>
    </source>
</evidence>
<proteinExistence type="predicted"/>
<accession>A0A919Q3Z4</accession>
<dbReference type="GO" id="GO:0003959">
    <property type="term" value="F:NADPH dehydrogenase activity"/>
    <property type="evidence" value="ECO:0007669"/>
    <property type="project" value="InterPro"/>
</dbReference>
<evidence type="ECO:0000256" key="3">
    <source>
        <dbReference type="ARBA" id="ARBA00022643"/>
    </source>
</evidence>
<dbReference type="PANTHER" id="PTHR43303">
    <property type="entry name" value="NADPH DEHYDROGENASE C23G7.10C-RELATED"/>
    <property type="match status" value="1"/>
</dbReference>
<dbReference type="Gene3D" id="3.20.20.70">
    <property type="entry name" value="Aldolase class I"/>
    <property type="match status" value="1"/>
</dbReference>
<name>A0A919Q3Z4_9MICO</name>
<dbReference type="GO" id="GO:0050661">
    <property type="term" value="F:NADP binding"/>
    <property type="evidence" value="ECO:0007669"/>
    <property type="project" value="InterPro"/>
</dbReference>
<evidence type="ECO:0000259" key="6">
    <source>
        <dbReference type="Pfam" id="PF00724"/>
    </source>
</evidence>
<dbReference type="Pfam" id="PF00724">
    <property type="entry name" value="Oxidored_FMN"/>
    <property type="match status" value="1"/>
</dbReference>
<evidence type="ECO:0000313" key="8">
    <source>
        <dbReference type="Proteomes" id="UP000652354"/>
    </source>
</evidence>